<protein>
    <submittedName>
        <fullName evidence="2">Uncharacterized protein</fullName>
    </submittedName>
</protein>
<comment type="caution">
    <text evidence="2">The sequence shown here is derived from an EMBL/GenBank/DDBJ whole genome shotgun (WGS) entry which is preliminary data.</text>
</comment>
<sequence>MINSQGVVKRFRRIANSSTDPNAEGNDELDGKEVEVVPNSISHQYSTSPSQPPSRRFKSKVIPSTPRDFQQVLSTIPSSIPPPSPNSYTARPALVSPMRQSPILQPRYY</sequence>
<keyword evidence="3" id="KW-1185">Reference proteome</keyword>
<organism evidence="2 3">
    <name type="scientific">Austropuccinia psidii MF-1</name>
    <dbReference type="NCBI Taxonomy" id="1389203"/>
    <lineage>
        <taxon>Eukaryota</taxon>
        <taxon>Fungi</taxon>
        <taxon>Dikarya</taxon>
        <taxon>Basidiomycota</taxon>
        <taxon>Pucciniomycotina</taxon>
        <taxon>Pucciniomycetes</taxon>
        <taxon>Pucciniales</taxon>
        <taxon>Sphaerophragmiaceae</taxon>
        <taxon>Austropuccinia</taxon>
    </lineage>
</organism>
<gene>
    <name evidence="2" type="ORF">O181_100736</name>
</gene>
<feature type="compositionally biased region" description="Polar residues" evidence="1">
    <location>
        <begin position="39"/>
        <end position="49"/>
    </location>
</feature>
<proteinExistence type="predicted"/>
<feature type="region of interest" description="Disordered" evidence="1">
    <location>
        <begin position="75"/>
        <end position="109"/>
    </location>
</feature>
<feature type="region of interest" description="Disordered" evidence="1">
    <location>
        <begin position="1"/>
        <end position="59"/>
    </location>
</feature>
<evidence type="ECO:0000313" key="3">
    <source>
        <dbReference type="Proteomes" id="UP000765509"/>
    </source>
</evidence>
<dbReference type="EMBL" id="AVOT02070411">
    <property type="protein sequence ID" value="MBW0561021.1"/>
    <property type="molecule type" value="Genomic_DNA"/>
</dbReference>
<accession>A0A9Q3PI18</accession>
<evidence type="ECO:0000256" key="1">
    <source>
        <dbReference type="SAM" id="MobiDB-lite"/>
    </source>
</evidence>
<dbReference type="AlphaFoldDB" id="A0A9Q3PI18"/>
<dbReference type="Proteomes" id="UP000765509">
    <property type="component" value="Unassembled WGS sequence"/>
</dbReference>
<evidence type="ECO:0000313" key="2">
    <source>
        <dbReference type="EMBL" id="MBW0561021.1"/>
    </source>
</evidence>
<reference evidence="2" key="1">
    <citation type="submission" date="2021-03" db="EMBL/GenBank/DDBJ databases">
        <title>Draft genome sequence of rust myrtle Austropuccinia psidii MF-1, a brazilian biotype.</title>
        <authorList>
            <person name="Quecine M.C."/>
            <person name="Pachon D.M.R."/>
            <person name="Bonatelli M.L."/>
            <person name="Correr F.H."/>
            <person name="Franceschini L.M."/>
            <person name="Leite T.F."/>
            <person name="Margarido G.R.A."/>
            <person name="Almeida C.A."/>
            <person name="Ferrarezi J.A."/>
            <person name="Labate C.A."/>
        </authorList>
    </citation>
    <scope>NUCLEOTIDE SEQUENCE</scope>
    <source>
        <strain evidence="2">MF-1</strain>
    </source>
</reference>
<name>A0A9Q3PI18_9BASI</name>